<keyword evidence="7" id="KW-1185">Reference proteome</keyword>
<sequence length="229" mass="25751">MDGLSWLKSTWLFVLQYPIVTFILAIAQSITQAKGIYCLQGKKVYFAHLWLTIIGIISLAMAMTSILRFHGILKSNMKEHKPMMKLLAFKMIVGLEFLEQIIFMVLDSTGTLKPSATMSYADTIIGLPTLIICLQVVPFAFLFYYAYSIKPYTTLNVACTTNRQNLVVVDSETGSSSVKRYQGGPLGIYAWLALFNPGELFRDIKMTFNMFRDAKTEQMETGMGVGSQM</sequence>
<dbReference type="RefSeq" id="XP_041555727.1">
    <property type="nucleotide sequence ID" value="XM_041702998.1"/>
</dbReference>
<reference evidence="6" key="1">
    <citation type="submission" date="2021-01" db="EMBL/GenBank/DDBJ databases">
        <authorList>
            <consortium name="Aspergillus puulaauensis MK2 genome sequencing consortium"/>
            <person name="Kazuki M."/>
            <person name="Futagami T."/>
        </authorList>
    </citation>
    <scope>NUCLEOTIDE SEQUENCE</scope>
    <source>
        <strain evidence="6">MK2</strain>
    </source>
</reference>
<feature type="transmembrane region" description="Helical" evidence="5">
    <location>
        <begin position="45"/>
        <end position="67"/>
    </location>
</feature>
<evidence type="ECO:0000313" key="7">
    <source>
        <dbReference type="Proteomes" id="UP000654913"/>
    </source>
</evidence>
<keyword evidence="3 5" id="KW-1133">Transmembrane helix</keyword>
<evidence type="ECO:0008006" key="8">
    <source>
        <dbReference type="Google" id="ProtNLM"/>
    </source>
</evidence>
<evidence type="ECO:0000256" key="1">
    <source>
        <dbReference type="ARBA" id="ARBA00004141"/>
    </source>
</evidence>
<dbReference type="InterPro" id="IPR005178">
    <property type="entry name" value="Ostalpha/TMEM184C"/>
</dbReference>
<feature type="transmembrane region" description="Helical" evidence="5">
    <location>
        <begin position="125"/>
        <end position="147"/>
    </location>
</feature>
<dbReference type="EMBL" id="AP024445">
    <property type="protein sequence ID" value="BCS23533.1"/>
    <property type="molecule type" value="Genomic_DNA"/>
</dbReference>
<dbReference type="PANTHER" id="PTHR23423">
    <property type="entry name" value="ORGANIC SOLUTE TRANSPORTER-RELATED"/>
    <property type="match status" value="1"/>
</dbReference>
<dbReference type="AlphaFoldDB" id="A0A7R7XM86"/>
<keyword evidence="2 5" id="KW-0812">Transmembrane</keyword>
<protein>
    <recommendedName>
        <fullName evidence="8">Organic solute transporter Ostalpha-domain-containing protein</fullName>
    </recommendedName>
</protein>
<dbReference type="SMART" id="SM01417">
    <property type="entry name" value="Solute_trans_a"/>
    <property type="match status" value="1"/>
</dbReference>
<dbReference type="Pfam" id="PF03619">
    <property type="entry name" value="Solute_trans_a"/>
    <property type="match status" value="1"/>
</dbReference>
<accession>A0A7R7XM86</accession>
<evidence type="ECO:0000313" key="6">
    <source>
        <dbReference type="EMBL" id="BCS23533.1"/>
    </source>
</evidence>
<dbReference type="GO" id="GO:0016020">
    <property type="term" value="C:membrane"/>
    <property type="evidence" value="ECO:0007669"/>
    <property type="project" value="UniProtKB-SubCell"/>
</dbReference>
<name>A0A7R7XM86_9EURO</name>
<evidence type="ECO:0000256" key="3">
    <source>
        <dbReference type="ARBA" id="ARBA00022989"/>
    </source>
</evidence>
<evidence type="ECO:0000256" key="2">
    <source>
        <dbReference type="ARBA" id="ARBA00022692"/>
    </source>
</evidence>
<reference evidence="6" key="2">
    <citation type="submission" date="2021-02" db="EMBL/GenBank/DDBJ databases">
        <title>Aspergillus puulaauensis MK2 genome sequence.</title>
        <authorList>
            <person name="Futagami T."/>
            <person name="Mori K."/>
            <person name="Kadooka C."/>
            <person name="Tanaka T."/>
        </authorList>
    </citation>
    <scope>NUCLEOTIDE SEQUENCE</scope>
    <source>
        <strain evidence="6">MK2</strain>
    </source>
</reference>
<dbReference type="KEGG" id="apuu:APUU_31758A"/>
<gene>
    <name evidence="6" type="ORF">APUU_31758A</name>
</gene>
<dbReference type="OrthoDB" id="5348404at2759"/>
<feature type="transmembrane region" description="Helical" evidence="5">
    <location>
        <begin position="12"/>
        <end position="33"/>
    </location>
</feature>
<evidence type="ECO:0000256" key="5">
    <source>
        <dbReference type="SAM" id="Phobius"/>
    </source>
</evidence>
<keyword evidence="4 5" id="KW-0472">Membrane</keyword>
<dbReference type="GeneID" id="64973538"/>
<organism evidence="6 7">
    <name type="scientific">Aspergillus puulaauensis</name>
    <dbReference type="NCBI Taxonomy" id="1220207"/>
    <lineage>
        <taxon>Eukaryota</taxon>
        <taxon>Fungi</taxon>
        <taxon>Dikarya</taxon>
        <taxon>Ascomycota</taxon>
        <taxon>Pezizomycotina</taxon>
        <taxon>Eurotiomycetes</taxon>
        <taxon>Eurotiomycetidae</taxon>
        <taxon>Eurotiales</taxon>
        <taxon>Aspergillaceae</taxon>
        <taxon>Aspergillus</taxon>
    </lineage>
</organism>
<proteinExistence type="predicted"/>
<dbReference type="Proteomes" id="UP000654913">
    <property type="component" value="Chromosome 3"/>
</dbReference>
<comment type="subcellular location">
    <subcellularLocation>
        <location evidence="1">Membrane</location>
        <topology evidence="1">Multi-pass membrane protein</topology>
    </subcellularLocation>
</comment>
<evidence type="ECO:0000256" key="4">
    <source>
        <dbReference type="ARBA" id="ARBA00023136"/>
    </source>
</evidence>
<feature type="transmembrane region" description="Helical" evidence="5">
    <location>
        <begin position="87"/>
        <end position="105"/>
    </location>
</feature>